<keyword evidence="5 8" id="KW-0548">Nucleotidyltransferase</keyword>
<evidence type="ECO:0000256" key="7">
    <source>
        <dbReference type="ARBA" id="ARBA00023277"/>
    </source>
</evidence>
<reference evidence="10 11" key="1">
    <citation type="journal article" date="2010" name="Stand. Genomic Sci.">
        <title>Complete genome sequence of Arcanobacterium haemolyticum type strain (11018).</title>
        <authorList>
            <person name="Yasawong M."/>
            <person name="Teshima H."/>
            <person name="Lapidus A."/>
            <person name="Nolan M."/>
            <person name="Lucas S."/>
            <person name="Glavina Del Rio T."/>
            <person name="Tice H."/>
            <person name="Cheng J."/>
            <person name="Bruce D."/>
            <person name="Detter C."/>
            <person name="Tapia R."/>
            <person name="Han C."/>
            <person name="Goodwin L."/>
            <person name="Pitluck S."/>
            <person name="Liolios K."/>
            <person name="Ivanova N."/>
            <person name="Mavromatis K."/>
            <person name="Mikhailova N."/>
            <person name="Pati A."/>
            <person name="Chen A."/>
            <person name="Palaniappan K."/>
            <person name="Land M."/>
            <person name="Hauser L."/>
            <person name="Chang Y."/>
            <person name="Jeffries C."/>
            <person name="Rohde M."/>
            <person name="Sikorski J."/>
            <person name="Pukall R."/>
            <person name="Goker M."/>
            <person name="Woyke T."/>
            <person name="Bristow J."/>
            <person name="Eisen J."/>
            <person name="Markowitz V."/>
            <person name="Hugenholtz P."/>
            <person name="Kyrpides N."/>
            <person name="Klenk H."/>
        </authorList>
    </citation>
    <scope>NUCLEOTIDE SEQUENCE [LARGE SCALE GENOMIC DNA]</scope>
    <source>
        <strain evidence="11">ATCC 9345 / DSM 20595 / CCUG 17215 / LMG 16163 / NBRC 15585 / NCTC 8452 / 11018</strain>
    </source>
</reference>
<evidence type="ECO:0000259" key="9">
    <source>
        <dbReference type="Pfam" id="PF01087"/>
    </source>
</evidence>
<dbReference type="PANTHER" id="PTHR39191">
    <property type="entry name" value="GALACTOSE-1-PHOSPHATE URIDYLYLTRANSFERASE"/>
    <property type="match status" value="1"/>
</dbReference>
<evidence type="ECO:0000256" key="8">
    <source>
        <dbReference type="HAMAP-Rule" id="MF_00571"/>
    </source>
</evidence>
<proteinExistence type="inferred from homology"/>
<accession>D7BPN2</accession>
<dbReference type="Pfam" id="PF01087">
    <property type="entry name" value="GalP_UDP_transf"/>
    <property type="match status" value="1"/>
</dbReference>
<dbReference type="GO" id="GO:0006012">
    <property type="term" value="P:galactose metabolic process"/>
    <property type="evidence" value="ECO:0007669"/>
    <property type="project" value="UniProtKB-UniRule"/>
</dbReference>
<dbReference type="InterPro" id="IPR000766">
    <property type="entry name" value="GalP_uridyl_Trfase_II"/>
</dbReference>
<dbReference type="OrthoDB" id="2293at2"/>
<dbReference type="Proteomes" id="UP000000376">
    <property type="component" value="Chromosome"/>
</dbReference>
<evidence type="ECO:0000256" key="6">
    <source>
        <dbReference type="ARBA" id="ARBA00023144"/>
    </source>
</evidence>
<keyword evidence="6 8" id="KW-0299">Galactose metabolism</keyword>
<comment type="subcellular location">
    <subcellularLocation>
        <location evidence="8">Cytoplasm</location>
    </subcellularLocation>
</comment>
<keyword evidence="7 8" id="KW-0119">Carbohydrate metabolism</keyword>
<dbReference type="GO" id="GO:0005737">
    <property type="term" value="C:cytoplasm"/>
    <property type="evidence" value="ECO:0007669"/>
    <property type="project" value="UniProtKB-SubCell"/>
</dbReference>
<dbReference type="NCBIfam" id="NF003632">
    <property type="entry name" value="PRK05270.2-1"/>
    <property type="match status" value="1"/>
</dbReference>
<evidence type="ECO:0000313" key="11">
    <source>
        <dbReference type="Proteomes" id="UP000000376"/>
    </source>
</evidence>
<comment type="pathway">
    <text evidence="2 8">Carbohydrate metabolism; galactose metabolism.</text>
</comment>
<dbReference type="AlphaFoldDB" id="D7BPN2"/>
<dbReference type="STRING" id="644284.Arch_1168"/>
<dbReference type="GO" id="GO:0008108">
    <property type="term" value="F:UDP-glucose:hexose-1-phosphate uridylyltransferase activity"/>
    <property type="evidence" value="ECO:0007669"/>
    <property type="project" value="UniProtKB-UniRule"/>
</dbReference>
<keyword evidence="3 8" id="KW-0963">Cytoplasm</keyword>
<evidence type="ECO:0000256" key="1">
    <source>
        <dbReference type="ARBA" id="ARBA00001107"/>
    </source>
</evidence>
<sequence length="491" mass="54289">MTTNVYNAVDELIDYARKNLELDPRNEDFTRNAIFAIFGLNSYAPTGATCDDRVPDAVIARFTQACVDAGLIGVEGEAALADQVMGLLTPRPAEVIDRFDEIRKRDGGTAAMAWFYQYCVANHYVKRAVLDRNPRFDVGDLTITINLAKPEFRDAKKAAAGNSVAGGYPSCTICHENEGFAGRQKGTLRTVPITLGGQEWFWQFSPYGYFDQHGIAVNMEHTPMHMDHGTFYRLMDFVDQFPQYFIGCNAALPRIGGSVLGHDHYQGGGEVLPMHKAATRVTYRVPGTDGVAVEIVDWHNTVVRVVGQDRDLVAQVSAQIADSWVAFSDLEIGIVPCDDDGVHSAVSPTCVVTGRGYEMSMIFRSNVTSEEFPDGVFHAHPEFFAIKQESIGLIEAQGLFILPARLQRQLGELADAIEAGDSLPAELAEFEMVDAEIRGIVGDSRDRDVIDAAIRQELGSVCERILENTAVFKDQWRFEKFIEDLGFVRGQ</sequence>
<comment type="catalytic activity">
    <reaction evidence="1 8">
        <text>alpha-D-galactose 1-phosphate + UDP-alpha-D-glucose = alpha-D-glucose 1-phosphate + UDP-alpha-D-galactose</text>
        <dbReference type="Rhea" id="RHEA:13989"/>
        <dbReference type="ChEBI" id="CHEBI:58336"/>
        <dbReference type="ChEBI" id="CHEBI:58601"/>
        <dbReference type="ChEBI" id="CHEBI:58885"/>
        <dbReference type="ChEBI" id="CHEBI:66914"/>
        <dbReference type="EC" id="2.7.7.12"/>
    </reaction>
</comment>
<comment type="similarity">
    <text evidence="8">Belongs to the galactose-1-phosphate uridylyltransferase type 2 family.</text>
</comment>
<protein>
    <recommendedName>
        <fullName evidence="8">Galactose-1-phosphate uridylyltransferase</fullName>
        <shortName evidence="8">Gal-1-P uridylyltransferase</shortName>
        <ecNumber evidence="8">2.7.7.12</ecNumber>
    </recommendedName>
    <alternativeName>
        <fullName evidence="8">UDP-glucose--hexose-1-phosphate uridylyltransferase</fullName>
    </alternativeName>
</protein>
<evidence type="ECO:0000313" key="10">
    <source>
        <dbReference type="EMBL" id="ADH92881.1"/>
    </source>
</evidence>
<dbReference type="EMBL" id="CP002045">
    <property type="protein sequence ID" value="ADH92881.1"/>
    <property type="molecule type" value="Genomic_DNA"/>
</dbReference>
<dbReference type="RefSeq" id="WP_013170375.1">
    <property type="nucleotide sequence ID" value="NC_014218.1"/>
</dbReference>
<evidence type="ECO:0000256" key="5">
    <source>
        <dbReference type="ARBA" id="ARBA00022695"/>
    </source>
</evidence>
<keyword evidence="4 8" id="KW-0808">Transferase</keyword>
<dbReference type="InterPro" id="IPR005849">
    <property type="entry name" value="GalP_Utransf_N"/>
</dbReference>
<dbReference type="EC" id="2.7.7.12" evidence="8"/>
<feature type="domain" description="Galactose-1-phosphate uridyl transferase N-terminal" evidence="9">
    <location>
        <begin position="80"/>
        <end position="223"/>
    </location>
</feature>
<keyword evidence="11" id="KW-1185">Reference proteome</keyword>
<evidence type="ECO:0000256" key="2">
    <source>
        <dbReference type="ARBA" id="ARBA00004947"/>
    </source>
</evidence>
<evidence type="ECO:0000256" key="3">
    <source>
        <dbReference type="ARBA" id="ARBA00022490"/>
    </source>
</evidence>
<gene>
    <name evidence="8" type="primary">galT</name>
    <name evidence="10" type="ordered locus">Arch_1168</name>
</gene>
<evidence type="ECO:0000256" key="4">
    <source>
        <dbReference type="ARBA" id="ARBA00022679"/>
    </source>
</evidence>
<dbReference type="UniPathway" id="UPA00214"/>
<dbReference type="PANTHER" id="PTHR39191:SF1">
    <property type="entry name" value="DUF4922 DOMAIN-CONTAINING PROTEIN"/>
    <property type="match status" value="1"/>
</dbReference>
<dbReference type="eggNOG" id="COG4468">
    <property type="taxonomic scope" value="Bacteria"/>
</dbReference>
<dbReference type="HAMAP" id="MF_00571">
    <property type="entry name" value="GalP_UDP_trans"/>
    <property type="match status" value="1"/>
</dbReference>
<dbReference type="HOGENOM" id="CLU_047799_0_0_11"/>
<organism evidence="10 11">
    <name type="scientific">Arcanobacterium haemolyticum (strain ATCC 9345 / DSM 20595 / CCM 5947 / CCUG 17215 / LMG 16163 / NBRC 15585 / NCTC 8452 / 11018)</name>
    <dbReference type="NCBI Taxonomy" id="644284"/>
    <lineage>
        <taxon>Bacteria</taxon>
        <taxon>Bacillati</taxon>
        <taxon>Actinomycetota</taxon>
        <taxon>Actinomycetes</taxon>
        <taxon>Actinomycetales</taxon>
        <taxon>Actinomycetaceae</taxon>
        <taxon>Arcanobacterium</taxon>
    </lineage>
</organism>
<dbReference type="KEGG" id="ahe:Arch_1168"/>
<name>D7BPN2_ARCHD</name>